<name>A0A392RRB3_9FABA</name>
<evidence type="ECO:0000313" key="2">
    <source>
        <dbReference type="Proteomes" id="UP000265520"/>
    </source>
</evidence>
<protein>
    <submittedName>
        <fullName evidence="1">Uncharacterized protein</fullName>
    </submittedName>
</protein>
<keyword evidence="2" id="KW-1185">Reference proteome</keyword>
<sequence length="50" mass="5652">APGAVAIPSHKHSTRILAPGAKFSPQAKFPEATWHQSSEFRPRRDFLRLR</sequence>
<proteinExistence type="predicted"/>
<accession>A0A392RRB3</accession>
<dbReference type="Proteomes" id="UP000265520">
    <property type="component" value="Unassembled WGS sequence"/>
</dbReference>
<feature type="non-terminal residue" evidence="1">
    <location>
        <position position="1"/>
    </location>
</feature>
<dbReference type="EMBL" id="LXQA010259263">
    <property type="protein sequence ID" value="MCI38737.1"/>
    <property type="molecule type" value="Genomic_DNA"/>
</dbReference>
<dbReference type="AlphaFoldDB" id="A0A392RRB3"/>
<comment type="caution">
    <text evidence="1">The sequence shown here is derived from an EMBL/GenBank/DDBJ whole genome shotgun (WGS) entry which is preliminary data.</text>
</comment>
<organism evidence="1 2">
    <name type="scientific">Trifolium medium</name>
    <dbReference type="NCBI Taxonomy" id="97028"/>
    <lineage>
        <taxon>Eukaryota</taxon>
        <taxon>Viridiplantae</taxon>
        <taxon>Streptophyta</taxon>
        <taxon>Embryophyta</taxon>
        <taxon>Tracheophyta</taxon>
        <taxon>Spermatophyta</taxon>
        <taxon>Magnoliopsida</taxon>
        <taxon>eudicotyledons</taxon>
        <taxon>Gunneridae</taxon>
        <taxon>Pentapetalae</taxon>
        <taxon>rosids</taxon>
        <taxon>fabids</taxon>
        <taxon>Fabales</taxon>
        <taxon>Fabaceae</taxon>
        <taxon>Papilionoideae</taxon>
        <taxon>50 kb inversion clade</taxon>
        <taxon>NPAAA clade</taxon>
        <taxon>Hologalegina</taxon>
        <taxon>IRL clade</taxon>
        <taxon>Trifolieae</taxon>
        <taxon>Trifolium</taxon>
    </lineage>
</organism>
<reference evidence="1 2" key="1">
    <citation type="journal article" date="2018" name="Front. Plant Sci.">
        <title>Red Clover (Trifolium pratense) and Zigzag Clover (T. medium) - A Picture of Genomic Similarities and Differences.</title>
        <authorList>
            <person name="Dluhosova J."/>
            <person name="Istvanek J."/>
            <person name="Nedelnik J."/>
            <person name="Repkova J."/>
        </authorList>
    </citation>
    <scope>NUCLEOTIDE SEQUENCE [LARGE SCALE GENOMIC DNA]</scope>
    <source>
        <strain evidence="2">cv. 10/8</strain>
        <tissue evidence="1">Leaf</tissue>
    </source>
</reference>
<evidence type="ECO:0000313" key="1">
    <source>
        <dbReference type="EMBL" id="MCI38737.1"/>
    </source>
</evidence>